<dbReference type="Pfam" id="PF13585">
    <property type="entry name" value="CHU_C"/>
    <property type="match status" value="1"/>
</dbReference>
<dbReference type="PANTHER" id="PTHR46534">
    <property type="entry name" value="IGGFC_BINDING DOMAIN-CONTAINING PROTEIN"/>
    <property type="match status" value="1"/>
</dbReference>
<dbReference type="InterPro" id="IPR022409">
    <property type="entry name" value="PKD/Chitinase_dom"/>
</dbReference>
<dbReference type="NCBIfam" id="TIGR04131">
    <property type="entry name" value="Bac_Flav_CTERM"/>
    <property type="match status" value="1"/>
</dbReference>
<dbReference type="InterPro" id="IPR035234">
    <property type="entry name" value="IgGFc-bd_N"/>
</dbReference>
<keyword evidence="3" id="KW-1185">Reference proteome</keyword>
<comment type="caution">
    <text evidence="2">The sequence shown here is derived from an EMBL/GenBank/DDBJ whole genome shotgun (WGS) entry which is preliminary data.</text>
</comment>
<dbReference type="Proteomes" id="UP000245391">
    <property type="component" value="Unassembled WGS sequence"/>
</dbReference>
<sequence>MNKVVLFILILFVSFTSRVLGQNISNEGTNFWAVFPTHVPNSQATLANLAVFVTSKFNTEVTVSCGAYTSTKTIPANTAVQFDVDRNAAYVNLAEANTNLINRGIHIKVTDGMPKVSAYTHIYAGARSAASLILPFETLGQTYYSMNYTQSAGGNNFLALVAAEANTTLLIHEKGGTVKTVTLVNAGDVYEYVGSTNSDLTGVYVESDPATSSCKRFAAFSGSSVVMIACSGSQDPLYQQLYPTVSWGRNYGIVPFIDRRYILRILAQDDNTIVNLGGQTITLNKGAFYESSILTEPTFITSDKLISVAQYSLTQSCSSVNGTNLLGDPEMVILNPIEFNIKAVTVFSSTLQAIAVRYLNILIRANKTGTFKINGVAPAVTWKPLTGNPTYAYAQITVTSNSLTLTADEGFNAIAYGFGQAESYSYSAGTNLSSNNYLTVVNEAKNEENPNGCIGSEVDFKINLPYQPDKITWTLDGEAEVITLNPVPEIKTTNGQKTYIYRYPANKIYTTTGEYHLGVVAHVPNNASNCVSGDLVTNYVFTIYDLPTAKFNVAKTSCAKSDVAFTDQSTSNSADFAITNWLWDFGDGKTSTDQNPKHQYDGEGNYNVTLSVKSGTGCYSDPTPIKVVSIYPLPVSKFTAPILSCTNTDVLLTDQSTISSTLSPNTIKNWHWDFGDGSIPVDRTTSAPFNHQYTSPGSYTIKLTTTSAHDCVSDVVTSNIVITDLPIADFSLPDICLSDAFAIFSNKSVDAAGGNGVFTYQWTFGDIANSTPANPNVTTTKDGKHNYSVAGTYKVTLQITNANGCISVKTQDFTVNGAVEKADFTIKNENSLCSNQDVIINNTSNAFFGKITKLFIYKDFINAPEDFITILNPTSDDIKLTYPSFGGLADKKYTIRLVAYSGETCFKFKETEITLKPAPQLEFAELAAACQNDGSVVITQARETSGIFGTGVYSGEGIDEAGNFNPKIVDVGTHTITYTFIAANGCPAFITQTINVYKSPSADAGFPIYILSGGETKIPATAEGDNLTYKWTPSLGLSNDHILNPIASPEKDTEYTLVVTTDEGCTATSSVTIKVLQALTPPNSFTPNGDNINDVWNIQYLDTYPNATVEIFNRNGTRVFFSNGYKIPFDGNFQNVPLPVGVYYYIINPRNGRKSVSGPLTIIR</sequence>
<feature type="domain" description="PKD" evidence="1">
    <location>
        <begin position="546"/>
        <end position="617"/>
    </location>
</feature>
<dbReference type="PANTHER" id="PTHR46534:SF1">
    <property type="entry name" value="IGGFC-BINDING PROTEIN N-TERMINAL DOMAIN-CONTAINING PROTEIN"/>
    <property type="match status" value="1"/>
</dbReference>
<feature type="domain" description="PKD" evidence="1">
    <location>
        <begin position="754"/>
        <end position="815"/>
    </location>
</feature>
<name>A0A317EW96_9SPHI</name>
<gene>
    <name evidence="2" type="ORF">DF947_19425</name>
</gene>
<dbReference type="AlphaFoldDB" id="A0A317EW96"/>
<proteinExistence type="predicted"/>
<dbReference type="CDD" id="cd00146">
    <property type="entry name" value="PKD"/>
    <property type="match status" value="3"/>
</dbReference>
<dbReference type="OrthoDB" id="7794186at2"/>
<evidence type="ECO:0000259" key="1">
    <source>
        <dbReference type="PROSITE" id="PS50093"/>
    </source>
</evidence>
<evidence type="ECO:0000313" key="3">
    <source>
        <dbReference type="Proteomes" id="UP000245391"/>
    </source>
</evidence>
<dbReference type="SUPFAM" id="SSF49299">
    <property type="entry name" value="PKD domain"/>
    <property type="match status" value="3"/>
</dbReference>
<feature type="domain" description="PKD" evidence="1">
    <location>
        <begin position="659"/>
        <end position="708"/>
    </location>
</feature>
<accession>A0A317EW96</accession>
<protein>
    <recommendedName>
        <fullName evidence="1">PKD domain-containing protein</fullName>
    </recommendedName>
</protein>
<evidence type="ECO:0000313" key="2">
    <source>
        <dbReference type="EMBL" id="PWS30137.1"/>
    </source>
</evidence>
<dbReference type="PROSITE" id="PS50093">
    <property type="entry name" value="PKD"/>
    <property type="match status" value="3"/>
</dbReference>
<dbReference type="InterPro" id="IPR026341">
    <property type="entry name" value="T9SS_type_B"/>
</dbReference>
<organism evidence="2 3">
    <name type="scientific">Pedobacter paludis</name>
    <dbReference type="NCBI Taxonomy" id="2203212"/>
    <lineage>
        <taxon>Bacteria</taxon>
        <taxon>Pseudomonadati</taxon>
        <taxon>Bacteroidota</taxon>
        <taxon>Sphingobacteriia</taxon>
        <taxon>Sphingobacteriales</taxon>
        <taxon>Sphingobacteriaceae</taxon>
        <taxon>Pedobacter</taxon>
    </lineage>
</organism>
<dbReference type="Pfam" id="PF17517">
    <property type="entry name" value="IgGFc_binding"/>
    <property type="match status" value="1"/>
</dbReference>
<dbReference type="InterPro" id="IPR013783">
    <property type="entry name" value="Ig-like_fold"/>
</dbReference>
<dbReference type="SMART" id="SM00089">
    <property type="entry name" value="PKD"/>
    <property type="match status" value="3"/>
</dbReference>
<dbReference type="Pfam" id="PF18911">
    <property type="entry name" value="PKD_4"/>
    <property type="match status" value="3"/>
</dbReference>
<dbReference type="InterPro" id="IPR000601">
    <property type="entry name" value="PKD_dom"/>
</dbReference>
<dbReference type="Gene3D" id="2.60.40.10">
    <property type="entry name" value="Immunoglobulins"/>
    <property type="match status" value="3"/>
</dbReference>
<dbReference type="RefSeq" id="WP_109932063.1">
    <property type="nucleotide sequence ID" value="NZ_QGNY01000008.1"/>
</dbReference>
<dbReference type="EMBL" id="QGNY01000008">
    <property type="protein sequence ID" value="PWS30137.1"/>
    <property type="molecule type" value="Genomic_DNA"/>
</dbReference>
<dbReference type="InterPro" id="IPR035986">
    <property type="entry name" value="PKD_dom_sf"/>
</dbReference>
<reference evidence="3" key="1">
    <citation type="submission" date="2018-05" db="EMBL/GenBank/DDBJ databases">
        <title>Pedobacter paludis sp. nov., isolated from wetland soil.</title>
        <authorList>
            <person name="Zhang Y."/>
        </authorList>
    </citation>
    <scope>NUCLEOTIDE SEQUENCE [LARGE SCALE GENOMIC DNA]</scope>
    <source>
        <strain evidence="3">R-8</strain>
    </source>
</reference>